<dbReference type="PANTHER" id="PTHR13789:SF268">
    <property type="entry name" value="5-METHYLPHENAZINE-1-CARBOXYLATE 1-MONOOXYGENASE"/>
    <property type="match status" value="1"/>
</dbReference>
<evidence type="ECO:0000259" key="4">
    <source>
        <dbReference type="Pfam" id="PF01494"/>
    </source>
</evidence>
<dbReference type="PRINTS" id="PR00420">
    <property type="entry name" value="RNGMNOXGNASE"/>
</dbReference>
<dbReference type="SUPFAM" id="SSF54373">
    <property type="entry name" value="FAD-linked reductases, C-terminal domain"/>
    <property type="match status" value="1"/>
</dbReference>
<dbReference type="InterPro" id="IPR050493">
    <property type="entry name" value="FAD-dep_Monooxygenase_BioMet"/>
</dbReference>
<dbReference type="OrthoDB" id="5487740at2"/>
<dbReference type="SUPFAM" id="SSF51905">
    <property type="entry name" value="FAD/NAD(P)-binding domain"/>
    <property type="match status" value="1"/>
</dbReference>
<evidence type="ECO:0000256" key="3">
    <source>
        <dbReference type="SAM" id="MobiDB-lite"/>
    </source>
</evidence>
<keyword evidence="1" id="KW-0560">Oxidoreductase</keyword>
<protein>
    <submittedName>
        <fullName evidence="5">2-polyprenyl-6-methoxyphenol hydroxylase</fullName>
    </submittedName>
</protein>
<dbReference type="Gene3D" id="3.30.9.30">
    <property type="match status" value="1"/>
</dbReference>
<dbReference type="GO" id="GO:0071949">
    <property type="term" value="F:FAD binding"/>
    <property type="evidence" value="ECO:0007669"/>
    <property type="project" value="InterPro"/>
</dbReference>
<dbReference type="InterPro" id="IPR036188">
    <property type="entry name" value="FAD/NAD-bd_sf"/>
</dbReference>
<dbReference type="AlphaFoldDB" id="A0A1G7YYA3"/>
<organism evidence="5 6">
    <name type="scientific">Paraburkholderia phenazinium</name>
    <dbReference type="NCBI Taxonomy" id="60549"/>
    <lineage>
        <taxon>Bacteria</taxon>
        <taxon>Pseudomonadati</taxon>
        <taxon>Pseudomonadota</taxon>
        <taxon>Betaproteobacteria</taxon>
        <taxon>Burkholderiales</taxon>
        <taxon>Burkholderiaceae</taxon>
        <taxon>Paraburkholderia</taxon>
    </lineage>
</organism>
<dbReference type="InterPro" id="IPR002938">
    <property type="entry name" value="FAD-bd"/>
</dbReference>
<gene>
    <name evidence="5" type="ORF">SAMN05216466_106370</name>
</gene>
<proteinExistence type="predicted"/>
<dbReference type="Gene3D" id="3.50.50.60">
    <property type="entry name" value="FAD/NAD(P)-binding domain"/>
    <property type="match status" value="1"/>
</dbReference>
<name>A0A1G7YYA3_9BURK</name>
<feature type="compositionally biased region" description="Basic and acidic residues" evidence="3">
    <location>
        <begin position="367"/>
        <end position="376"/>
    </location>
</feature>
<feature type="compositionally biased region" description="Basic and acidic residues" evidence="3">
    <location>
        <begin position="385"/>
        <end position="406"/>
    </location>
</feature>
<accession>A0A1G7YYA3</accession>
<dbReference type="GO" id="GO:0004497">
    <property type="term" value="F:monooxygenase activity"/>
    <property type="evidence" value="ECO:0007669"/>
    <property type="project" value="UniProtKB-KW"/>
</dbReference>
<dbReference type="Proteomes" id="UP000199706">
    <property type="component" value="Unassembled WGS sequence"/>
</dbReference>
<keyword evidence="2" id="KW-0503">Monooxygenase</keyword>
<feature type="domain" description="FAD-binding" evidence="4">
    <location>
        <begin position="6"/>
        <end position="365"/>
    </location>
</feature>
<reference evidence="5 6" key="1">
    <citation type="submission" date="2016-10" db="EMBL/GenBank/DDBJ databases">
        <authorList>
            <person name="de Groot N.N."/>
        </authorList>
    </citation>
    <scope>NUCLEOTIDE SEQUENCE [LARGE SCALE GENOMIC DNA]</scope>
    <source>
        <strain evidence="5 6">LMG 2247</strain>
    </source>
</reference>
<evidence type="ECO:0000256" key="1">
    <source>
        <dbReference type="ARBA" id="ARBA00023002"/>
    </source>
</evidence>
<evidence type="ECO:0000256" key="2">
    <source>
        <dbReference type="ARBA" id="ARBA00023033"/>
    </source>
</evidence>
<evidence type="ECO:0000313" key="6">
    <source>
        <dbReference type="Proteomes" id="UP000199706"/>
    </source>
</evidence>
<dbReference type="RefSeq" id="WP_090685629.1">
    <property type="nucleotide sequence ID" value="NZ_FNCJ01000006.1"/>
</dbReference>
<dbReference type="Pfam" id="PF01494">
    <property type="entry name" value="FAD_binding_3"/>
    <property type="match status" value="1"/>
</dbReference>
<sequence>MTTTIDTDVLIVGGGIGGLSTALALHAQGVRDLLVIEAANPIRPLGVGINIQPAAVAELYALGLNRALERSGIKTERVAHLDENGTLLWSEPRGLPAGSPYPQISIHRGALEMFLLRAVKGRLGRNSVRMGIRLLSFVEDGDDSVRAIAIDQSTGKEVQFRAKGLIGADGIHSAVRAQLQGDGNKVNPTPVMMWRGVTEVDRFLDGRTMIVANDVYSTRLIAYPISGEHSRRGTDLINWVCMVSADARAQLNRPDWTELGKLEDILPYFSHWNIESLDIADMLSRSRAILQYPMVDRDPLEQWGGNRVTLLGDAAHLMYPVGAHGASQTILDASTLAFEIAHQKDIGTAFANYESARRPITSKVVIENRNRDRAERASSVSGSSNEEKTAAVKDLVSRYKQNVEGR</sequence>
<feature type="region of interest" description="Disordered" evidence="3">
    <location>
        <begin position="367"/>
        <end position="406"/>
    </location>
</feature>
<dbReference type="EMBL" id="FNCJ01000006">
    <property type="protein sequence ID" value="SDH01532.1"/>
    <property type="molecule type" value="Genomic_DNA"/>
</dbReference>
<dbReference type="NCBIfam" id="NF005720">
    <property type="entry name" value="PRK07538.1"/>
    <property type="match status" value="1"/>
</dbReference>
<dbReference type="PANTHER" id="PTHR13789">
    <property type="entry name" value="MONOOXYGENASE"/>
    <property type="match status" value="1"/>
</dbReference>
<evidence type="ECO:0000313" key="5">
    <source>
        <dbReference type="EMBL" id="SDH01532.1"/>
    </source>
</evidence>